<comment type="similarity">
    <text evidence="8">Belongs to the anion channel-forming bestrophin (TC 1.A.46) family.</text>
</comment>
<keyword evidence="7 9" id="KW-0472">Membrane</keyword>
<dbReference type="EMBL" id="CP067134">
    <property type="protein sequence ID" value="WCR11519.1"/>
    <property type="molecule type" value="Genomic_DNA"/>
</dbReference>
<evidence type="ECO:0000256" key="5">
    <source>
        <dbReference type="ARBA" id="ARBA00022989"/>
    </source>
</evidence>
<sequence length="301" mass="32777">MIVKEQPSALKLFLVMQGSVVPQILGKILVFTVLAIVVMALDRHVVALPHVSLTALSVFGIALSLFLGFRNNAAYDRWWEGRRIWGGIVSDTRNLARNCEIFIAEKEDRQDILGSAVAFAHAVRGDLHDTDVTGDIAIWIGDDEAARLGAQKGGAEAALRIIAGKVRALHESDRLSGFGQLAFSETVSALGRHQTGCERLATTPLPFVYSLLVRRTTYLYCVLLPFALVETTGPFVPIFVAVVAYVFFGLQAVTNELEHPFRQGQNGLPLRALCRTIEISVAQALDRPAPPPLSPRNGILG</sequence>
<evidence type="ECO:0000256" key="9">
    <source>
        <dbReference type="SAM" id="Phobius"/>
    </source>
</evidence>
<evidence type="ECO:0000256" key="3">
    <source>
        <dbReference type="ARBA" id="ARBA00022475"/>
    </source>
</evidence>
<evidence type="ECO:0008006" key="12">
    <source>
        <dbReference type="Google" id="ProtNLM"/>
    </source>
</evidence>
<evidence type="ECO:0000256" key="7">
    <source>
        <dbReference type="ARBA" id="ARBA00023136"/>
    </source>
</evidence>
<dbReference type="PANTHER" id="PTHR33281">
    <property type="entry name" value="UPF0187 PROTEIN YNEE"/>
    <property type="match status" value="1"/>
</dbReference>
<evidence type="ECO:0000256" key="2">
    <source>
        <dbReference type="ARBA" id="ARBA00022448"/>
    </source>
</evidence>
<evidence type="ECO:0000313" key="10">
    <source>
        <dbReference type="EMBL" id="WCR11519.1"/>
    </source>
</evidence>
<dbReference type="RefSeq" id="WP_272859627.1">
    <property type="nucleotide sequence ID" value="NZ_CP067134.1"/>
</dbReference>
<evidence type="ECO:0000256" key="8">
    <source>
        <dbReference type="ARBA" id="ARBA00034708"/>
    </source>
</evidence>
<keyword evidence="6" id="KW-0406">Ion transport</keyword>
<keyword evidence="3" id="KW-1003">Cell membrane</keyword>
<dbReference type="PANTHER" id="PTHR33281:SF19">
    <property type="entry name" value="VOLTAGE-DEPENDENT ANION CHANNEL-FORMING PROTEIN YNEE"/>
    <property type="match status" value="1"/>
</dbReference>
<comment type="subcellular location">
    <subcellularLocation>
        <location evidence="1">Cell membrane</location>
        <topology evidence="1">Multi-pass membrane protein</topology>
    </subcellularLocation>
</comment>
<feature type="transmembrane region" description="Helical" evidence="9">
    <location>
        <begin position="47"/>
        <end position="69"/>
    </location>
</feature>
<evidence type="ECO:0000256" key="4">
    <source>
        <dbReference type="ARBA" id="ARBA00022692"/>
    </source>
</evidence>
<keyword evidence="5 9" id="KW-1133">Transmembrane helix</keyword>
<dbReference type="InterPro" id="IPR044669">
    <property type="entry name" value="YneE/VCCN1/2-like"/>
</dbReference>
<dbReference type="Proteomes" id="UP001218412">
    <property type="component" value="Chromosome"/>
</dbReference>
<reference evidence="10 11" key="1">
    <citation type="submission" date="2021-01" db="EMBL/GenBank/DDBJ databases">
        <title>Biogeographic distribution of Paracoccus.</title>
        <authorList>
            <person name="Hollensteiner J."/>
            <person name="Leineberger J."/>
            <person name="Brinkhoff T."/>
            <person name="Daniel R."/>
        </authorList>
    </citation>
    <scope>NUCLEOTIDE SEQUENCE [LARGE SCALE GENOMIC DNA]</scope>
    <source>
        <strain evidence="10 11">LMG25392</strain>
    </source>
</reference>
<name>A0ABY7SWX2_9RHOB</name>
<evidence type="ECO:0000313" key="11">
    <source>
        <dbReference type="Proteomes" id="UP001218412"/>
    </source>
</evidence>
<keyword evidence="2" id="KW-0813">Transport</keyword>
<protein>
    <recommendedName>
        <fullName evidence="12">Bestrophin</fullName>
    </recommendedName>
</protein>
<keyword evidence="11" id="KW-1185">Reference proteome</keyword>
<gene>
    <name evidence="10" type="ORF">JHW45_03775</name>
</gene>
<evidence type="ECO:0000256" key="6">
    <source>
        <dbReference type="ARBA" id="ARBA00023065"/>
    </source>
</evidence>
<proteinExistence type="inferred from homology"/>
<accession>A0ABY7SWX2</accession>
<organism evidence="10 11">
    <name type="scientific">Paracoccus stylophorae</name>
    <dbReference type="NCBI Taxonomy" id="659350"/>
    <lineage>
        <taxon>Bacteria</taxon>
        <taxon>Pseudomonadati</taxon>
        <taxon>Pseudomonadota</taxon>
        <taxon>Alphaproteobacteria</taxon>
        <taxon>Rhodobacterales</taxon>
        <taxon>Paracoccaceae</taxon>
        <taxon>Paracoccus</taxon>
    </lineage>
</organism>
<evidence type="ECO:0000256" key="1">
    <source>
        <dbReference type="ARBA" id="ARBA00004651"/>
    </source>
</evidence>
<keyword evidence="4 9" id="KW-0812">Transmembrane</keyword>
<dbReference type="Pfam" id="PF25539">
    <property type="entry name" value="Bestrophin_2"/>
    <property type="match status" value="1"/>
</dbReference>
<feature type="transmembrane region" description="Helical" evidence="9">
    <location>
        <begin position="12"/>
        <end position="41"/>
    </location>
</feature>